<feature type="compositionally biased region" description="Low complexity" evidence="1">
    <location>
        <begin position="448"/>
        <end position="464"/>
    </location>
</feature>
<evidence type="ECO:0000259" key="2">
    <source>
        <dbReference type="Pfam" id="PF05548"/>
    </source>
</evidence>
<keyword evidence="4" id="KW-1185">Reference proteome</keyword>
<evidence type="ECO:0000313" key="4">
    <source>
        <dbReference type="Proteomes" id="UP001165080"/>
    </source>
</evidence>
<dbReference type="Proteomes" id="UP001165080">
    <property type="component" value="Unassembled WGS sequence"/>
</dbReference>
<dbReference type="EMBL" id="BRXU01000018">
    <property type="protein sequence ID" value="GLC57279.1"/>
    <property type="molecule type" value="Genomic_DNA"/>
</dbReference>
<feature type="domain" description="Peptidase M11 gametolysin" evidence="2">
    <location>
        <begin position="94"/>
        <end position="398"/>
    </location>
</feature>
<feature type="compositionally biased region" description="Polar residues" evidence="1">
    <location>
        <begin position="466"/>
        <end position="480"/>
    </location>
</feature>
<dbReference type="AlphaFoldDB" id="A0A9W6BS83"/>
<organism evidence="3 4">
    <name type="scientific">Pleodorina starrii</name>
    <dbReference type="NCBI Taxonomy" id="330485"/>
    <lineage>
        <taxon>Eukaryota</taxon>
        <taxon>Viridiplantae</taxon>
        <taxon>Chlorophyta</taxon>
        <taxon>core chlorophytes</taxon>
        <taxon>Chlorophyceae</taxon>
        <taxon>CS clade</taxon>
        <taxon>Chlamydomonadales</taxon>
        <taxon>Volvocaceae</taxon>
        <taxon>Pleodorina</taxon>
    </lineage>
</organism>
<dbReference type="SUPFAM" id="SSF55486">
    <property type="entry name" value="Metalloproteases ('zincins'), catalytic domain"/>
    <property type="match status" value="1"/>
</dbReference>
<name>A0A9W6BS83_9CHLO</name>
<reference evidence="3 4" key="1">
    <citation type="journal article" date="2023" name="Commun. Biol.">
        <title>Reorganization of the ancestral sex-determining regions during the evolution of trioecy in Pleodorina starrii.</title>
        <authorList>
            <person name="Takahashi K."/>
            <person name="Suzuki S."/>
            <person name="Kawai-Toyooka H."/>
            <person name="Yamamoto K."/>
            <person name="Hamaji T."/>
            <person name="Ootsuki R."/>
            <person name="Yamaguchi H."/>
            <person name="Kawachi M."/>
            <person name="Higashiyama T."/>
            <person name="Nozaki H."/>
        </authorList>
    </citation>
    <scope>NUCLEOTIDE SEQUENCE [LARGE SCALE GENOMIC DNA]</scope>
    <source>
        <strain evidence="3 4">NIES-4479</strain>
    </source>
</reference>
<dbReference type="InterPro" id="IPR008752">
    <property type="entry name" value="Peptidase_M11"/>
</dbReference>
<protein>
    <recommendedName>
        <fullName evidence="2">Peptidase M11 gametolysin domain-containing protein</fullName>
    </recommendedName>
</protein>
<feature type="region of interest" description="Disordered" evidence="1">
    <location>
        <begin position="506"/>
        <end position="566"/>
    </location>
</feature>
<feature type="region of interest" description="Disordered" evidence="1">
    <location>
        <begin position="429"/>
        <end position="481"/>
    </location>
</feature>
<sequence length="599" mass="63785">MIRLRLMGRLVRVTLPGAADQWALSGTTDGALTPFALGVSPPDRDVAGVLFGAGALVELICRMNTRTGQCAQISDVRVLSDGSKSYTGEPSSMRLLVMILNYTACGYGGPGVAENTVRTRYLGPSLNGSGIIASKFNQCSYGRLTYNTSAFRVITVSPFCAPNNTRDCYWAAISGAADAAAKARIGEAAFSAFTHYTYILPARFETICGWSGLALVMGRLTWLPASTNGFWKWATVMHETLHNYGLWHSWQDGHEYGDYSTVMGNADACPTAPELSRLGWAAPAANSEGALNASTLPVGIARRWYLPATYLTGAGNHLRIRPTWLPTYGNVLQAKNLFIAVRVAKVGDAALSSSYASQVNVHEANATIDDQYPLSYFYSDPKITFVAVLPPMTWHVLPAYNLVLYAGSWTSIDRMRVYLCRYEASDAECPSLESPKAPHSASAQPSGAEQATPAAQTPAVTPAASDQVTTPPASKPTIASTVPDIISTPAASTVADAAVTPTIPIPPVAAATDTQPTINPTFTEPAINPTSSQPSINPASSQPSINPASSQPANGPASSQPILIPTHPHGKQNLLIEGRVITHHLYITLASRYRTARVC</sequence>
<dbReference type="Pfam" id="PF05548">
    <property type="entry name" value="Peptidase_M11"/>
    <property type="match status" value="1"/>
</dbReference>
<evidence type="ECO:0000313" key="3">
    <source>
        <dbReference type="EMBL" id="GLC57279.1"/>
    </source>
</evidence>
<gene>
    <name evidence="3" type="primary">PLEST009285</name>
    <name evidence="3" type="ORF">PLESTB_001207100</name>
</gene>
<comment type="caution">
    <text evidence="3">The sequence shown here is derived from an EMBL/GenBank/DDBJ whole genome shotgun (WGS) entry which is preliminary data.</text>
</comment>
<feature type="compositionally biased region" description="Polar residues" evidence="1">
    <location>
        <begin position="515"/>
        <end position="561"/>
    </location>
</feature>
<proteinExistence type="predicted"/>
<accession>A0A9W6BS83</accession>
<evidence type="ECO:0000256" key="1">
    <source>
        <dbReference type="SAM" id="MobiDB-lite"/>
    </source>
</evidence>